<reference evidence="16 17" key="1">
    <citation type="submission" date="2022-08" db="EMBL/GenBank/DDBJ databases">
        <title>Reclassification of Massilia species as members of the genera Telluria, Duganella, Pseudoduganella, Mokoshia gen. nov. and Zemynaea gen. nov. using orthogonal and non-orthogonal genome-based approaches.</title>
        <authorList>
            <person name="Bowman J.P."/>
        </authorList>
    </citation>
    <scope>NUCLEOTIDE SEQUENCE [LARGE SCALE GENOMIC DNA]</scope>
    <source>
        <strain evidence="16 17">JCM 31316</strain>
    </source>
</reference>
<keyword evidence="12 13" id="KW-0472">Membrane</keyword>
<keyword evidence="10 13" id="KW-1133">Transmembrane helix</keyword>
<dbReference type="InterPro" id="IPR036890">
    <property type="entry name" value="HATPase_C_sf"/>
</dbReference>
<evidence type="ECO:0000256" key="2">
    <source>
        <dbReference type="ARBA" id="ARBA00004141"/>
    </source>
</evidence>
<keyword evidence="9 16" id="KW-0067">ATP-binding</keyword>
<evidence type="ECO:0000256" key="6">
    <source>
        <dbReference type="ARBA" id="ARBA00022692"/>
    </source>
</evidence>
<dbReference type="InterPro" id="IPR003660">
    <property type="entry name" value="HAMP_dom"/>
</dbReference>
<dbReference type="InterPro" id="IPR005467">
    <property type="entry name" value="His_kinase_dom"/>
</dbReference>
<feature type="domain" description="HAMP" evidence="15">
    <location>
        <begin position="161"/>
        <end position="213"/>
    </location>
</feature>
<dbReference type="PROSITE" id="PS51257">
    <property type="entry name" value="PROKAR_LIPOPROTEIN"/>
    <property type="match status" value="1"/>
</dbReference>
<evidence type="ECO:0000256" key="4">
    <source>
        <dbReference type="ARBA" id="ARBA00022553"/>
    </source>
</evidence>
<dbReference type="InterPro" id="IPR036097">
    <property type="entry name" value="HisK_dim/P_sf"/>
</dbReference>
<gene>
    <name evidence="16" type="ORF">NX784_08065</name>
</gene>
<comment type="catalytic activity">
    <reaction evidence="1">
        <text>ATP + protein L-histidine = ADP + protein N-phospho-L-histidine.</text>
        <dbReference type="EC" id="2.7.13.3"/>
    </reaction>
</comment>
<evidence type="ECO:0000256" key="5">
    <source>
        <dbReference type="ARBA" id="ARBA00022679"/>
    </source>
</evidence>
<accession>A0ABT1ZNR4</accession>
<dbReference type="Pfam" id="PF02518">
    <property type="entry name" value="HATPase_c"/>
    <property type="match status" value="1"/>
</dbReference>
<dbReference type="SMART" id="SM00388">
    <property type="entry name" value="HisKA"/>
    <property type="match status" value="1"/>
</dbReference>
<sequence>MRTIRSQLLLGLLGGTLACTLVAGGAIYFKVLEESNELFDYQLRQMATTLPTTHAGLPARHQHGDPEEEVMIQVWDRSGRLGYVSTTAHVLPAAARPGYATLTGNDDTWRVYLAERGGDRVQVAQSVSAREELAARLALRSLLPFLVMLPILGVLIYAVVGRSLKPLTRLAQALGRRSPSDLQPLAERDEPPELRPVVAAMDDLLLRLDHALHSQRTFVADAAHELRTPLTALQLQLQLAERAGDDEQRAAAFTKLHQRLDRAIHLVQQLLTAARQEGGAGEAAQVPVNLLEVARACIGERYDQASAKNIDLGIVEAEADLDGPCLPGNADGLRILIGNLLDNALRYTAPGGRIDVTVAQTEREIVLQVADDGIGIAPAERNRVFDRFYRGAGHAEWGSGLGLSIVRSVANAHRATVALDDGPTGRGLLVTVRFSMPDKTVGAGSSIRR</sequence>
<name>A0ABT1ZNR4_9BURK</name>
<keyword evidence="7" id="KW-0547">Nucleotide-binding</keyword>
<feature type="domain" description="Histidine kinase" evidence="14">
    <location>
        <begin position="221"/>
        <end position="438"/>
    </location>
</feature>
<dbReference type="Gene3D" id="1.10.287.130">
    <property type="match status" value="1"/>
</dbReference>
<evidence type="ECO:0000313" key="16">
    <source>
        <dbReference type="EMBL" id="MCS0581544.1"/>
    </source>
</evidence>
<evidence type="ECO:0000259" key="15">
    <source>
        <dbReference type="PROSITE" id="PS50885"/>
    </source>
</evidence>
<keyword evidence="8" id="KW-0418">Kinase</keyword>
<feature type="transmembrane region" description="Helical" evidence="13">
    <location>
        <begin position="142"/>
        <end position="160"/>
    </location>
</feature>
<keyword evidence="4" id="KW-0597">Phosphoprotein</keyword>
<dbReference type="PROSITE" id="PS50885">
    <property type="entry name" value="HAMP"/>
    <property type="match status" value="1"/>
</dbReference>
<dbReference type="CDD" id="cd00082">
    <property type="entry name" value="HisKA"/>
    <property type="match status" value="1"/>
</dbReference>
<evidence type="ECO:0000256" key="12">
    <source>
        <dbReference type="ARBA" id="ARBA00023136"/>
    </source>
</evidence>
<dbReference type="InterPro" id="IPR004358">
    <property type="entry name" value="Sig_transdc_His_kin-like_C"/>
</dbReference>
<dbReference type="RefSeq" id="WP_258816134.1">
    <property type="nucleotide sequence ID" value="NZ_JANUGW010000004.1"/>
</dbReference>
<protein>
    <recommendedName>
        <fullName evidence="3">histidine kinase</fullName>
        <ecNumber evidence="3">2.7.13.3</ecNumber>
    </recommendedName>
</protein>
<keyword evidence="5" id="KW-0808">Transferase</keyword>
<dbReference type="GO" id="GO:0005524">
    <property type="term" value="F:ATP binding"/>
    <property type="evidence" value="ECO:0007669"/>
    <property type="project" value="UniProtKB-KW"/>
</dbReference>
<organism evidence="16 17">
    <name type="scientific">Massilia pinisoli</name>
    <dbReference type="NCBI Taxonomy" id="1772194"/>
    <lineage>
        <taxon>Bacteria</taxon>
        <taxon>Pseudomonadati</taxon>
        <taxon>Pseudomonadota</taxon>
        <taxon>Betaproteobacteria</taxon>
        <taxon>Burkholderiales</taxon>
        <taxon>Oxalobacteraceae</taxon>
        <taxon>Telluria group</taxon>
        <taxon>Massilia</taxon>
    </lineage>
</organism>
<dbReference type="PRINTS" id="PR00344">
    <property type="entry name" value="BCTRLSENSOR"/>
</dbReference>
<evidence type="ECO:0000259" key="14">
    <source>
        <dbReference type="PROSITE" id="PS50109"/>
    </source>
</evidence>
<evidence type="ECO:0000256" key="13">
    <source>
        <dbReference type="SAM" id="Phobius"/>
    </source>
</evidence>
<dbReference type="SMART" id="SM00387">
    <property type="entry name" value="HATPase_c"/>
    <property type="match status" value="1"/>
</dbReference>
<dbReference type="InterPro" id="IPR050428">
    <property type="entry name" value="TCS_sensor_his_kinase"/>
</dbReference>
<keyword evidence="6 13" id="KW-0812">Transmembrane</keyword>
<evidence type="ECO:0000256" key="9">
    <source>
        <dbReference type="ARBA" id="ARBA00022840"/>
    </source>
</evidence>
<dbReference type="InterPro" id="IPR003661">
    <property type="entry name" value="HisK_dim/P_dom"/>
</dbReference>
<dbReference type="SUPFAM" id="SSF47384">
    <property type="entry name" value="Homodimeric domain of signal transducing histidine kinase"/>
    <property type="match status" value="1"/>
</dbReference>
<evidence type="ECO:0000256" key="10">
    <source>
        <dbReference type="ARBA" id="ARBA00022989"/>
    </source>
</evidence>
<evidence type="ECO:0000256" key="8">
    <source>
        <dbReference type="ARBA" id="ARBA00022777"/>
    </source>
</evidence>
<dbReference type="Pfam" id="PF00512">
    <property type="entry name" value="HisKA"/>
    <property type="match status" value="1"/>
</dbReference>
<dbReference type="EMBL" id="JANUGW010000004">
    <property type="protein sequence ID" value="MCS0581544.1"/>
    <property type="molecule type" value="Genomic_DNA"/>
</dbReference>
<comment type="caution">
    <text evidence="16">The sequence shown here is derived from an EMBL/GenBank/DDBJ whole genome shotgun (WGS) entry which is preliminary data.</text>
</comment>
<keyword evidence="11" id="KW-0902">Two-component regulatory system</keyword>
<dbReference type="EC" id="2.7.13.3" evidence="3"/>
<evidence type="ECO:0000256" key="1">
    <source>
        <dbReference type="ARBA" id="ARBA00000085"/>
    </source>
</evidence>
<evidence type="ECO:0000256" key="3">
    <source>
        <dbReference type="ARBA" id="ARBA00012438"/>
    </source>
</evidence>
<dbReference type="PANTHER" id="PTHR45436:SF14">
    <property type="entry name" value="SENSOR PROTEIN QSEC"/>
    <property type="match status" value="1"/>
</dbReference>
<dbReference type="Gene3D" id="3.30.565.10">
    <property type="entry name" value="Histidine kinase-like ATPase, C-terminal domain"/>
    <property type="match status" value="1"/>
</dbReference>
<keyword evidence="17" id="KW-1185">Reference proteome</keyword>
<dbReference type="Proteomes" id="UP001204151">
    <property type="component" value="Unassembled WGS sequence"/>
</dbReference>
<dbReference type="PROSITE" id="PS50109">
    <property type="entry name" value="HIS_KIN"/>
    <property type="match status" value="1"/>
</dbReference>
<evidence type="ECO:0000256" key="7">
    <source>
        <dbReference type="ARBA" id="ARBA00022741"/>
    </source>
</evidence>
<dbReference type="InterPro" id="IPR003594">
    <property type="entry name" value="HATPase_dom"/>
</dbReference>
<evidence type="ECO:0000256" key="11">
    <source>
        <dbReference type="ARBA" id="ARBA00023012"/>
    </source>
</evidence>
<evidence type="ECO:0000313" key="17">
    <source>
        <dbReference type="Proteomes" id="UP001204151"/>
    </source>
</evidence>
<dbReference type="PANTHER" id="PTHR45436">
    <property type="entry name" value="SENSOR HISTIDINE KINASE YKOH"/>
    <property type="match status" value="1"/>
</dbReference>
<comment type="subcellular location">
    <subcellularLocation>
        <location evidence="2">Membrane</location>
        <topology evidence="2">Multi-pass membrane protein</topology>
    </subcellularLocation>
</comment>
<proteinExistence type="predicted"/>
<dbReference type="SUPFAM" id="SSF55874">
    <property type="entry name" value="ATPase domain of HSP90 chaperone/DNA topoisomerase II/histidine kinase"/>
    <property type="match status" value="1"/>
</dbReference>
<dbReference type="CDD" id="cd00075">
    <property type="entry name" value="HATPase"/>
    <property type="match status" value="1"/>
</dbReference>